<proteinExistence type="predicted"/>
<dbReference type="InterPro" id="IPR026983">
    <property type="entry name" value="DHC"/>
</dbReference>
<comment type="caution">
    <text evidence="3">The sequence shown here is derived from an EMBL/GenBank/DDBJ whole genome shotgun (WGS) entry which is preliminary data.</text>
</comment>
<evidence type="ECO:0000313" key="4">
    <source>
        <dbReference type="Proteomes" id="UP001281761"/>
    </source>
</evidence>
<feature type="region of interest" description="Disordered" evidence="1">
    <location>
        <begin position="270"/>
        <end position="293"/>
    </location>
</feature>
<dbReference type="Pfam" id="PF17852">
    <property type="entry name" value="Dynein_AAA_lid"/>
    <property type="match status" value="1"/>
</dbReference>
<dbReference type="InterPro" id="IPR041466">
    <property type="entry name" value="Dynein_AAA5_ext"/>
</dbReference>
<dbReference type="Proteomes" id="UP001281761">
    <property type="component" value="Unassembled WGS sequence"/>
</dbReference>
<reference evidence="3 4" key="1">
    <citation type="journal article" date="2022" name="bioRxiv">
        <title>Genomics of Preaxostyla Flagellates Illuminates Evolutionary Transitions and the Path Towards Mitochondrial Loss.</title>
        <authorList>
            <person name="Novak L.V.F."/>
            <person name="Treitli S.C."/>
            <person name="Pyrih J."/>
            <person name="Halakuc P."/>
            <person name="Pipaliya S.V."/>
            <person name="Vacek V."/>
            <person name="Brzon O."/>
            <person name="Soukal P."/>
            <person name="Eme L."/>
            <person name="Dacks J.B."/>
            <person name="Karnkowska A."/>
            <person name="Elias M."/>
            <person name="Hampl V."/>
        </authorList>
    </citation>
    <scope>NUCLEOTIDE SEQUENCE [LARGE SCALE GENOMIC DNA]</scope>
    <source>
        <strain evidence="3">NAU3</strain>
        <tissue evidence="3">Gut</tissue>
    </source>
</reference>
<evidence type="ECO:0000259" key="2">
    <source>
        <dbReference type="Pfam" id="PF17852"/>
    </source>
</evidence>
<accession>A0ABQ9WTN0</accession>
<protein>
    <submittedName>
        <fullName evidence="3">Dynein axonemal heavy chain 6</fullName>
    </submittedName>
</protein>
<feature type="domain" description="Dynein heavy chain AAA 5 extension" evidence="2">
    <location>
        <begin position="306"/>
        <end position="363"/>
    </location>
</feature>
<dbReference type="Gene3D" id="1.10.472.130">
    <property type="match status" value="1"/>
</dbReference>
<dbReference type="InterPro" id="IPR027417">
    <property type="entry name" value="P-loop_NTPase"/>
</dbReference>
<dbReference type="PANTHER" id="PTHR45703">
    <property type="entry name" value="DYNEIN HEAVY CHAIN"/>
    <property type="match status" value="1"/>
</dbReference>
<evidence type="ECO:0000256" key="1">
    <source>
        <dbReference type="SAM" id="MobiDB-lite"/>
    </source>
</evidence>
<dbReference type="Gene3D" id="3.40.50.300">
    <property type="entry name" value="P-loop containing nucleotide triphosphate hydrolases"/>
    <property type="match status" value="2"/>
</dbReference>
<dbReference type="Pfam" id="PF12775">
    <property type="entry name" value="AAA_7"/>
    <property type="match status" value="1"/>
</dbReference>
<sequence length="537" mass="60615">MPLNDVIEAVVLVSLLSIDESVCEMIAEEVALVMKNMVSNEEYLDFFRPESVVHIVSFLIDSDQEKLRGVLSSSTLFMLPIAKSNDGAQKEMLRTHKYLQPEVDKLWKTEAKKGETRAVISETTSKKWIIFDGPVDTLWVESLNTVLDDSKTLCLPNRKRIKLTDSLSLLFEVQDLQQASPATVSRCGMVYVDDAFLTWSGIINRWLNKLDPEVWPEWLKKEAQTTFEDLLPPIIEGIRDGFTPDIPQPTIAHVQNVLRIVDAILTTENGFFPDRQNPDEEEEGQPKRSGSTSHLKTVKQVGVDWVGWVKSAIFYAVLWGIGGNLRESEWEKFDTLLRDSFCQLYIPIDGLLYEVGIDIKDKWLCQLEVPDYQHSPNVHFNSILVPTIDTVRYGFLVRLLIGAKVPVLVTGETGVGKTVILEEIIRRKQKGDEETDRTLSDDRKGTQQIELSLSEAATPEQAEPSEIEIVGAKIGFSAQTSSNRLQTMIEKILTSLTLPQAMKMFCLRLIQNASEIRTRQPGKEGHRMDPFALPDIG</sequence>
<organism evidence="3 4">
    <name type="scientific">Blattamonas nauphoetae</name>
    <dbReference type="NCBI Taxonomy" id="2049346"/>
    <lineage>
        <taxon>Eukaryota</taxon>
        <taxon>Metamonada</taxon>
        <taxon>Preaxostyla</taxon>
        <taxon>Oxymonadida</taxon>
        <taxon>Blattamonas</taxon>
    </lineage>
</organism>
<evidence type="ECO:0000313" key="3">
    <source>
        <dbReference type="EMBL" id="KAK2942847.1"/>
    </source>
</evidence>
<dbReference type="EMBL" id="JARBJD010000379">
    <property type="protein sequence ID" value="KAK2942847.1"/>
    <property type="molecule type" value="Genomic_DNA"/>
</dbReference>
<dbReference type="PROSITE" id="PS00675">
    <property type="entry name" value="SIGMA54_INTERACT_1"/>
    <property type="match status" value="1"/>
</dbReference>
<name>A0ABQ9WTN0_9EUKA</name>
<keyword evidence="4" id="KW-1185">Reference proteome</keyword>
<dbReference type="InterPro" id="IPR025662">
    <property type="entry name" value="Sigma_54_int_dom_ATP-bd_1"/>
</dbReference>
<gene>
    <name evidence="3" type="ORF">BLNAU_22231</name>
</gene>